<name>A0A9W9W725_9EURO</name>
<dbReference type="GeneID" id="81367911"/>
<accession>A0A9W9W725</accession>
<sequence length="80" mass="8704">MEIPNKVEQMPSSEGHTASEAKLVASRLGWALTPRELEEAIGVELLRTAAGRLASSDIRDGRGADEEERNGHGESMEERS</sequence>
<reference evidence="2" key="2">
    <citation type="journal article" date="2023" name="IMA Fungus">
        <title>Comparative genomic study of the Penicillium genus elucidates a diverse pangenome and 15 lateral gene transfer events.</title>
        <authorList>
            <person name="Petersen C."/>
            <person name="Sorensen T."/>
            <person name="Nielsen M.R."/>
            <person name="Sondergaard T.E."/>
            <person name="Sorensen J.L."/>
            <person name="Fitzpatrick D.A."/>
            <person name="Frisvad J.C."/>
            <person name="Nielsen K.L."/>
        </authorList>
    </citation>
    <scope>NUCLEOTIDE SEQUENCE</scope>
    <source>
        <strain evidence="2">IBT 29677</strain>
    </source>
</reference>
<dbReference type="RefSeq" id="XP_056491665.1">
    <property type="nucleotide sequence ID" value="XM_056628931.1"/>
</dbReference>
<feature type="region of interest" description="Disordered" evidence="1">
    <location>
        <begin position="52"/>
        <end position="80"/>
    </location>
</feature>
<comment type="caution">
    <text evidence="2">The sequence shown here is derived from an EMBL/GenBank/DDBJ whole genome shotgun (WGS) entry which is preliminary data.</text>
</comment>
<feature type="compositionally biased region" description="Basic and acidic residues" evidence="1">
    <location>
        <begin position="57"/>
        <end position="80"/>
    </location>
</feature>
<keyword evidence="3" id="KW-1185">Reference proteome</keyword>
<dbReference type="OrthoDB" id="10299618at2759"/>
<organism evidence="2 3">
    <name type="scientific">Penicillium cosmopolitanum</name>
    <dbReference type="NCBI Taxonomy" id="1131564"/>
    <lineage>
        <taxon>Eukaryota</taxon>
        <taxon>Fungi</taxon>
        <taxon>Dikarya</taxon>
        <taxon>Ascomycota</taxon>
        <taxon>Pezizomycotina</taxon>
        <taxon>Eurotiomycetes</taxon>
        <taxon>Eurotiomycetidae</taxon>
        <taxon>Eurotiales</taxon>
        <taxon>Aspergillaceae</taxon>
        <taxon>Penicillium</taxon>
    </lineage>
</organism>
<evidence type="ECO:0000256" key="1">
    <source>
        <dbReference type="SAM" id="MobiDB-lite"/>
    </source>
</evidence>
<dbReference type="Proteomes" id="UP001147747">
    <property type="component" value="Unassembled WGS sequence"/>
</dbReference>
<protein>
    <submittedName>
        <fullName evidence="2">Uncharacterized protein</fullName>
    </submittedName>
</protein>
<gene>
    <name evidence="2" type="ORF">N7509_004294</name>
</gene>
<reference evidence="2" key="1">
    <citation type="submission" date="2022-12" db="EMBL/GenBank/DDBJ databases">
        <authorList>
            <person name="Petersen C."/>
        </authorList>
    </citation>
    <scope>NUCLEOTIDE SEQUENCE</scope>
    <source>
        <strain evidence="2">IBT 29677</strain>
    </source>
</reference>
<dbReference type="EMBL" id="JAPZBU010000005">
    <property type="protein sequence ID" value="KAJ5404423.1"/>
    <property type="molecule type" value="Genomic_DNA"/>
</dbReference>
<evidence type="ECO:0000313" key="2">
    <source>
        <dbReference type="EMBL" id="KAJ5404423.1"/>
    </source>
</evidence>
<evidence type="ECO:0000313" key="3">
    <source>
        <dbReference type="Proteomes" id="UP001147747"/>
    </source>
</evidence>
<dbReference type="AlphaFoldDB" id="A0A9W9W725"/>
<proteinExistence type="predicted"/>